<keyword evidence="2" id="KW-1133">Transmembrane helix</keyword>
<evidence type="ECO:0000313" key="3">
    <source>
        <dbReference type="EMBL" id="SFK98168.1"/>
    </source>
</evidence>
<dbReference type="STRING" id="504800.SAMN04488085_105109"/>
<reference evidence="4" key="1">
    <citation type="submission" date="2016-10" db="EMBL/GenBank/DDBJ databases">
        <authorList>
            <person name="Varghese N."/>
            <person name="Submissions S."/>
        </authorList>
    </citation>
    <scope>NUCLEOTIDE SEQUENCE [LARGE SCALE GENOMIC DNA]</scope>
    <source>
        <strain evidence="4">DSM 45317</strain>
    </source>
</reference>
<feature type="transmembrane region" description="Helical" evidence="2">
    <location>
        <begin position="53"/>
        <end position="70"/>
    </location>
</feature>
<proteinExistence type="predicted"/>
<evidence type="ECO:0000256" key="1">
    <source>
        <dbReference type="SAM" id="MobiDB-lite"/>
    </source>
</evidence>
<dbReference type="InParanoid" id="A0A1I4DWY3"/>
<dbReference type="Proteomes" id="UP000199152">
    <property type="component" value="Unassembled WGS sequence"/>
</dbReference>
<feature type="transmembrane region" description="Helical" evidence="2">
    <location>
        <begin position="118"/>
        <end position="135"/>
    </location>
</feature>
<evidence type="ECO:0000256" key="2">
    <source>
        <dbReference type="SAM" id="Phobius"/>
    </source>
</evidence>
<accession>A0A1I4DWY3</accession>
<name>A0A1I4DWY3_9ACTN</name>
<dbReference type="AlphaFoldDB" id="A0A1I4DWY3"/>
<feature type="transmembrane region" description="Helical" evidence="2">
    <location>
        <begin position="352"/>
        <end position="374"/>
    </location>
</feature>
<keyword evidence="2" id="KW-0472">Membrane</keyword>
<dbReference type="RefSeq" id="WP_245753522.1">
    <property type="nucleotide sequence ID" value="NZ_FOSW01000005.1"/>
</dbReference>
<feature type="transmembrane region" description="Helical" evidence="2">
    <location>
        <begin position="90"/>
        <end position="106"/>
    </location>
</feature>
<evidence type="ECO:0000313" key="4">
    <source>
        <dbReference type="Proteomes" id="UP000199152"/>
    </source>
</evidence>
<feature type="transmembrane region" description="Helical" evidence="2">
    <location>
        <begin position="184"/>
        <end position="201"/>
    </location>
</feature>
<organism evidence="3 4">
    <name type="scientific">Geodermatophilus ruber</name>
    <dbReference type="NCBI Taxonomy" id="504800"/>
    <lineage>
        <taxon>Bacteria</taxon>
        <taxon>Bacillati</taxon>
        <taxon>Actinomycetota</taxon>
        <taxon>Actinomycetes</taxon>
        <taxon>Geodermatophilales</taxon>
        <taxon>Geodermatophilaceae</taxon>
        <taxon>Geodermatophilus</taxon>
    </lineage>
</organism>
<dbReference type="EMBL" id="FOSW01000005">
    <property type="protein sequence ID" value="SFK98168.1"/>
    <property type="molecule type" value="Genomic_DNA"/>
</dbReference>
<feature type="transmembrane region" description="Helical" evidence="2">
    <location>
        <begin position="300"/>
        <end position="318"/>
    </location>
</feature>
<gene>
    <name evidence="3" type="ORF">SAMN04488085_105109</name>
</gene>
<protein>
    <submittedName>
        <fullName evidence="3">Uncharacterized protein</fullName>
    </submittedName>
</protein>
<feature type="transmembrane region" description="Helical" evidence="2">
    <location>
        <begin position="246"/>
        <end position="263"/>
    </location>
</feature>
<feature type="transmembrane region" description="Helical" evidence="2">
    <location>
        <begin position="275"/>
        <end position="294"/>
    </location>
</feature>
<sequence>MPTAAPAATDRAVPPAPGSPPAALRHPLATLRWLWLAYMTPGRPGRPTGQQELRWIYTAWLGAFLLKMLGSSWDVSWHFKWLRDDLAPPHLLNSLGTAVVVALVVFHSYSGYAVDRRALRLMQWGIAAFLVAIPIDIVNHRINGLDITSWSPSHALLYIGTAIMLAGAIRGWWLYAGPGRARDLVSLGLWLFFVENVVFPNQHQEYGVLSLEAYDAGRTTAEPQLLDFAAAQGQTPTMFMLPVPSWVHPTWMLCAGLLALVVARKLVGLRWTATSIAAVYLGYRGVMWLGLVAMDFPPSVLPLVLVVGALAIDLAVTFRLPGWVAAPLVTAVFYAAGAVQGSLGFLPPWDRSWGALLLAGAAFTVLWTAVDLAARSRWLAAWRRPLEPGGAAEQVTPVPAAAGGASLS</sequence>
<feature type="transmembrane region" description="Helical" evidence="2">
    <location>
        <begin position="325"/>
        <end position="346"/>
    </location>
</feature>
<keyword evidence="4" id="KW-1185">Reference proteome</keyword>
<keyword evidence="2" id="KW-0812">Transmembrane</keyword>
<feature type="transmembrane region" description="Helical" evidence="2">
    <location>
        <begin position="155"/>
        <end position="175"/>
    </location>
</feature>
<feature type="region of interest" description="Disordered" evidence="1">
    <location>
        <begin position="1"/>
        <end position="21"/>
    </location>
</feature>